<dbReference type="PROSITE" id="PS51388">
    <property type="entry name" value="GED"/>
    <property type="match status" value="1"/>
</dbReference>
<accession>A0AAD7U095</accession>
<feature type="domain" description="GED" evidence="2">
    <location>
        <begin position="37"/>
        <end position="150"/>
    </location>
</feature>
<feature type="compositionally biased region" description="Polar residues" evidence="1">
    <location>
        <begin position="13"/>
        <end position="28"/>
    </location>
</feature>
<organism evidence="3 4">
    <name type="scientific">Trametes cubensis</name>
    <dbReference type="NCBI Taxonomy" id="1111947"/>
    <lineage>
        <taxon>Eukaryota</taxon>
        <taxon>Fungi</taxon>
        <taxon>Dikarya</taxon>
        <taxon>Basidiomycota</taxon>
        <taxon>Agaricomycotina</taxon>
        <taxon>Agaricomycetes</taxon>
        <taxon>Polyporales</taxon>
        <taxon>Polyporaceae</taxon>
        <taxon>Trametes</taxon>
    </lineage>
</organism>
<reference evidence="3" key="1">
    <citation type="submission" date="2022-11" db="EMBL/GenBank/DDBJ databases">
        <title>Genome Sequence of Cubamyces cubensis.</title>
        <authorList>
            <person name="Buettner E."/>
        </authorList>
    </citation>
    <scope>NUCLEOTIDE SEQUENCE</scope>
    <source>
        <strain evidence="3">MPL-01</strain>
    </source>
</reference>
<proteinExistence type="predicted"/>
<name>A0AAD7U095_9APHY</name>
<dbReference type="EMBL" id="JAPEVG010000031">
    <property type="protein sequence ID" value="KAJ8494830.1"/>
    <property type="molecule type" value="Genomic_DNA"/>
</dbReference>
<protein>
    <recommendedName>
        <fullName evidence="2">GED domain-containing protein</fullName>
    </recommendedName>
</protein>
<evidence type="ECO:0000313" key="4">
    <source>
        <dbReference type="Proteomes" id="UP001215151"/>
    </source>
</evidence>
<evidence type="ECO:0000256" key="1">
    <source>
        <dbReference type="SAM" id="MobiDB-lite"/>
    </source>
</evidence>
<gene>
    <name evidence="3" type="ORF">ONZ51_g2060</name>
</gene>
<feature type="region of interest" description="Disordered" evidence="1">
    <location>
        <begin position="1"/>
        <end position="28"/>
    </location>
</feature>
<sequence>MSSSLALEPATAPSASKTLDVARSSTSNSAEDAYEDELALMAEVRAYFDLSSRVSGSMCNVAPKYSTDERSYQRFVDYVTQAIDEHLLYAFEATLLNTLAEGLGLTAEDAGARCARYLAEDADIAARREILLAKKRRLDKVHKELYNFGL</sequence>
<dbReference type="Proteomes" id="UP001215151">
    <property type="component" value="Unassembled WGS sequence"/>
</dbReference>
<keyword evidence="4" id="KW-1185">Reference proteome</keyword>
<dbReference type="AlphaFoldDB" id="A0AAD7U095"/>
<evidence type="ECO:0000259" key="2">
    <source>
        <dbReference type="PROSITE" id="PS51388"/>
    </source>
</evidence>
<dbReference type="InterPro" id="IPR020850">
    <property type="entry name" value="GED_dom"/>
</dbReference>
<comment type="caution">
    <text evidence="3">The sequence shown here is derived from an EMBL/GenBank/DDBJ whole genome shotgun (WGS) entry which is preliminary data.</text>
</comment>
<evidence type="ECO:0000313" key="3">
    <source>
        <dbReference type="EMBL" id="KAJ8494830.1"/>
    </source>
</evidence>